<name>A0A1F4W0Y4_UNCKA</name>
<evidence type="ECO:0000313" key="2">
    <source>
        <dbReference type="Proteomes" id="UP000176614"/>
    </source>
</evidence>
<dbReference type="Proteomes" id="UP000176614">
    <property type="component" value="Unassembled WGS sequence"/>
</dbReference>
<gene>
    <name evidence="1" type="ORF">A2264_00035</name>
</gene>
<accession>A0A1F4W0Y4</accession>
<comment type="caution">
    <text evidence="1">The sequence shown here is derived from an EMBL/GenBank/DDBJ whole genome shotgun (WGS) entry which is preliminary data.</text>
</comment>
<evidence type="ECO:0000313" key="1">
    <source>
        <dbReference type="EMBL" id="OGC63076.1"/>
    </source>
</evidence>
<dbReference type="EMBL" id="MEVT01000008">
    <property type="protein sequence ID" value="OGC63076.1"/>
    <property type="molecule type" value="Genomic_DNA"/>
</dbReference>
<proteinExistence type="predicted"/>
<sequence>MPTTQKCHLMFVNFQNQTQKVGPELVVELSNLVDKVLTPGFEKKVRTMIRSALKSAHNYGAHGVVCLLSVNRYPPKKLFEVNLAQWHYNQDKFQDRGWNHDEFMAEILRNACSEMLQALAHLATFPNSE</sequence>
<protein>
    <submittedName>
        <fullName evidence="1">Uncharacterized protein</fullName>
    </submittedName>
</protein>
<dbReference type="AlphaFoldDB" id="A0A1F4W0Y4"/>
<organism evidence="1 2">
    <name type="scientific">candidate division WWE3 bacterium RIFOXYA2_FULL_46_9</name>
    <dbReference type="NCBI Taxonomy" id="1802636"/>
    <lineage>
        <taxon>Bacteria</taxon>
        <taxon>Katanobacteria</taxon>
    </lineage>
</organism>
<reference evidence="1 2" key="1">
    <citation type="journal article" date="2016" name="Nat. Commun.">
        <title>Thousands of microbial genomes shed light on interconnected biogeochemical processes in an aquifer system.</title>
        <authorList>
            <person name="Anantharaman K."/>
            <person name="Brown C.T."/>
            <person name="Hug L.A."/>
            <person name="Sharon I."/>
            <person name="Castelle C.J."/>
            <person name="Probst A.J."/>
            <person name="Thomas B.C."/>
            <person name="Singh A."/>
            <person name="Wilkins M.J."/>
            <person name="Karaoz U."/>
            <person name="Brodie E.L."/>
            <person name="Williams K.H."/>
            <person name="Hubbard S.S."/>
            <person name="Banfield J.F."/>
        </authorList>
    </citation>
    <scope>NUCLEOTIDE SEQUENCE [LARGE SCALE GENOMIC DNA]</scope>
</reference>